<reference evidence="1 2" key="1">
    <citation type="submission" date="2015-09" db="EMBL/GenBank/DDBJ databases">
        <authorList>
            <consortium name="Pathogen Informatics"/>
        </authorList>
    </citation>
    <scope>NUCLEOTIDE SEQUENCE [LARGE SCALE GENOMIC DNA]</scope>
    <source>
        <strain evidence="1 2">2789STDY5834957</strain>
    </source>
</reference>
<dbReference type="EMBL" id="CZBP01000002">
    <property type="protein sequence ID" value="CUP64814.1"/>
    <property type="molecule type" value="Genomic_DNA"/>
</dbReference>
<protein>
    <submittedName>
        <fullName evidence="1">Uncharacterized protein</fullName>
    </submittedName>
</protein>
<evidence type="ECO:0000313" key="1">
    <source>
        <dbReference type="EMBL" id="CUP64814.1"/>
    </source>
</evidence>
<sequence>MVSAYKKSRMQPVQELWKMLKLHTPLNDRNRMIGIVINRKQEYNISVKQYLSESNNLNGDKKWITENSANAIT</sequence>
<accession>A0A174PTY1</accession>
<evidence type="ECO:0000313" key="2">
    <source>
        <dbReference type="Proteomes" id="UP000095762"/>
    </source>
</evidence>
<proteinExistence type="predicted"/>
<gene>
    <name evidence="1" type="ORF">ERS852569_00269</name>
</gene>
<dbReference type="AlphaFoldDB" id="A0A174PTY1"/>
<dbReference type="Proteomes" id="UP000095762">
    <property type="component" value="Unassembled WGS sequence"/>
</dbReference>
<name>A0A174PTY1_9FIRM</name>
<organism evidence="1 2">
    <name type="scientific">Blautia obeum</name>
    <dbReference type="NCBI Taxonomy" id="40520"/>
    <lineage>
        <taxon>Bacteria</taxon>
        <taxon>Bacillati</taxon>
        <taxon>Bacillota</taxon>
        <taxon>Clostridia</taxon>
        <taxon>Lachnospirales</taxon>
        <taxon>Lachnospiraceae</taxon>
        <taxon>Blautia</taxon>
    </lineage>
</organism>